<dbReference type="PANTHER" id="PTHR31302">
    <property type="entry name" value="TRANSMEMBRANE PROTEIN WITH METALLOPHOSPHOESTERASE DOMAIN-RELATED"/>
    <property type="match status" value="1"/>
</dbReference>
<feature type="transmembrane region" description="Helical" evidence="1">
    <location>
        <begin position="6"/>
        <end position="25"/>
    </location>
</feature>
<keyword evidence="1" id="KW-1133">Transmembrane helix</keyword>
<keyword evidence="1" id="KW-0472">Membrane</keyword>
<dbReference type="Proteomes" id="UP000239471">
    <property type="component" value="Unassembled WGS sequence"/>
</dbReference>
<keyword evidence="3" id="KW-0378">Hydrolase</keyword>
<dbReference type="AlphaFoldDB" id="A0A2T0BA76"/>
<sequence>MIYLLLFIVIITYVFLNFLIGNRLLKSINKIRILNKKAYWILFTFISSSFFIYQFFNKSLPHLINKMLAFISSYYLSFFLYLLILFPLAFTLTKTLKLKNKKIDFYLISLVIVSLIVCVGTYFGVSPYVKNYDINVNKPLKNGELTIALVSDIHLGELIGNDRLDDLLAEVNSLDADVVLIAGDLIDSSLDPVASDNMLAKFKNIKSLYGTYFATGNHDYFADEVSKLSELATENNITVLHDNSILINDEFYIIGRDDISSERFSNERDTLENIVSTIDKNKLSIVMDHNPENVKDSEENNIDLQVSGHTHGGQVFPGNIITNALFPIDYGYGKFKNTNIVVSSGFGTWGPLIRVGSRSEVVLITLHN</sequence>
<dbReference type="OrthoDB" id="9780884at2"/>
<organism evidence="3 4">
    <name type="scientific">Clostridium vincentii</name>
    <dbReference type="NCBI Taxonomy" id="52704"/>
    <lineage>
        <taxon>Bacteria</taxon>
        <taxon>Bacillati</taxon>
        <taxon>Bacillota</taxon>
        <taxon>Clostridia</taxon>
        <taxon>Eubacteriales</taxon>
        <taxon>Clostridiaceae</taxon>
        <taxon>Clostridium</taxon>
    </lineage>
</organism>
<dbReference type="EC" id="3.1.-.-" evidence="3"/>
<dbReference type="EMBL" id="PVXQ01000043">
    <property type="protein sequence ID" value="PRR80743.1"/>
    <property type="molecule type" value="Genomic_DNA"/>
</dbReference>
<dbReference type="SUPFAM" id="SSF56300">
    <property type="entry name" value="Metallo-dependent phosphatases"/>
    <property type="match status" value="1"/>
</dbReference>
<feature type="transmembrane region" description="Helical" evidence="1">
    <location>
        <begin position="68"/>
        <end position="93"/>
    </location>
</feature>
<keyword evidence="4" id="KW-1185">Reference proteome</keyword>
<dbReference type="InterPro" id="IPR051158">
    <property type="entry name" value="Metallophosphoesterase_sf"/>
</dbReference>
<comment type="caution">
    <text evidence="3">The sequence shown here is derived from an EMBL/GenBank/DDBJ whole genome shotgun (WGS) entry which is preliminary data.</text>
</comment>
<evidence type="ECO:0000259" key="2">
    <source>
        <dbReference type="Pfam" id="PF00149"/>
    </source>
</evidence>
<accession>A0A2T0BA76</accession>
<feature type="transmembrane region" description="Helical" evidence="1">
    <location>
        <begin position="37"/>
        <end position="56"/>
    </location>
</feature>
<evidence type="ECO:0000313" key="3">
    <source>
        <dbReference type="EMBL" id="PRR80743.1"/>
    </source>
</evidence>
<dbReference type="Gene3D" id="3.60.21.10">
    <property type="match status" value="1"/>
</dbReference>
<evidence type="ECO:0000313" key="4">
    <source>
        <dbReference type="Proteomes" id="UP000239471"/>
    </source>
</evidence>
<gene>
    <name evidence="3" type="ORF">CLVI_29710</name>
</gene>
<reference evidence="3 4" key="1">
    <citation type="submission" date="2018-03" db="EMBL/GenBank/DDBJ databases">
        <title>Genome sequence of Clostridium vincentii DSM 10228.</title>
        <authorList>
            <person name="Poehlein A."/>
            <person name="Daniel R."/>
        </authorList>
    </citation>
    <scope>NUCLEOTIDE SEQUENCE [LARGE SCALE GENOMIC DNA]</scope>
    <source>
        <strain evidence="3 4">DSM 10228</strain>
    </source>
</reference>
<feature type="domain" description="Calcineurin-like phosphoesterase" evidence="2">
    <location>
        <begin position="146"/>
        <end position="312"/>
    </location>
</feature>
<proteinExistence type="predicted"/>
<feature type="transmembrane region" description="Helical" evidence="1">
    <location>
        <begin position="105"/>
        <end position="125"/>
    </location>
</feature>
<dbReference type="Pfam" id="PF00149">
    <property type="entry name" value="Metallophos"/>
    <property type="match status" value="1"/>
</dbReference>
<dbReference type="InterPro" id="IPR004843">
    <property type="entry name" value="Calcineurin-like_PHP"/>
</dbReference>
<dbReference type="GO" id="GO:0016787">
    <property type="term" value="F:hydrolase activity"/>
    <property type="evidence" value="ECO:0007669"/>
    <property type="project" value="UniProtKB-KW"/>
</dbReference>
<evidence type="ECO:0000256" key="1">
    <source>
        <dbReference type="SAM" id="Phobius"/>
    </source>
</evidence>
<dbReference type="InterPro" id="IPR029052">
    <property type="entry name" value="Metallo-depent_PP-like"/>
</dbReference>
<name>A0A2T0BA76_9CLOT</name>
<protein>
    <submittedName>
        <fullName evidence="3">Putative metallophosphoesterase</fullName>
        <ecNumber evidence="3">3.1.-.-</ecNumber>
    </submittedName>
</protein>
<keyword evidence="1" id="KW-0812">Transmembrane</keyword>
<dbReference type="CDD" id="cd07385">
    <property type="entry name" value="MPP_YkuE_C"/>
    <property type="match status" value="1"/>
</dbReference>
<dbReference type="PANTHER" id="PTHR31302:SF0">
    <property type="entry name" value="TRANSMEMBRANE PROTEIN WITH METALLOPHOSPHOESTERASE DOMAIN"/>
    <property type="match status" value="1"/>
</dbReference>